<reference evidence="1 2" key="1">
    <citation type="submission" date="2018-02" db="EMBL/GenBank/DDBJ databases">
        <title>Novel Leptospira species isolated from soil and water in Japan.</title>
        <authorList>
            <person name="Nakao R."/>
            <person name="Masuzawa T."/>
        </authorList>
    </citation>
    <scope>NUCLEOTIDE SEQUENCE [LARGE SCALE GENOMIC DNA]</scope>
    <source>
        <strain evidence="1 2">YH101</strain>
    </source>
</reference>
<dbReference type="PANTHER" id="PTHR31793">
    <property type="entry name" value="4-HYDROXYBENZOYL-COA THIOESTERASE FAMILY MEMBER"/>
    <property type="match status" value="1"/>
</dbReference>
<dbReference type="Proteomes" id="UP000245133">
    <property type="component" value="Unassembled WGS sequence"/>
</dbReference>
<dbReference type="PANTHER" id="PTHR31793:SF24">
    <property type="entry name" value="LONG-CHAIN ACYL-COA THIOESTERASE FADM"/>
    <property type="match status" value="1"/>
</dbReference>
<dbReference type="GO" id="GO:0047617">
    <property type="term" value="F:fatty acyl-CoA hydrolase activity"/>
    <property type="evidence" value="ECO:0007669"/>
    <property type="project" value="TreeGrafter"/>
</dbReference>
<dbReference type="OrthoDB" id="9801517at2"/>
<evidence type="ECO:0000313" key="2">
    <source>
        <dbReference type="Proteomes" id="UP000245133"/>
    </source>
</evidence>
<gene>
    <name evidence="1" type="ORF">LPTSP4_23580</name>
</gene>
<name>A0A2P2E1T9_9LEPT</name>
<dbReference type="Pfam" id="PF13279">
    <property type="entry name" value="4HBT_2"/>
    <property type="match status" value="1"/>
</dbReference>
<dbReference type="EMBL" id="BFBB01000007">
    <property type="protein sequence ID" value="GBF50831.1"/>
    <property type="molecule type" value="Genomic_DNA"/>
</dbReference>
<dbReference type="AlphaFoldDB" id="A0A2P2E1T9"/>
<evidence type="ECO:0000313" key="1">
    <source>
        <dbReference type="EMBL" id="GBF50831.1"/>
    </source>
</evidence>
<dbReference type="Gene3D" id="3.10.129.10">
    <property type="entry name" value="Hotdog Thioesterase"/>
    <property type="match status" value="1"/>
</dbReference>
<dbReference type="SUPFAM" id="SSF54637">
    <property type="entry name" value="Thioesterase/thiol ester dehydrase-isomerase"/>
    <property type="match status" value="1"/>
</dbReference>
<keyword evidence="2" id="KW-1185">Reference proteome</keyword>
<comment type="caution">
    <text evidence="1">The sequence shown here is derived from an EMBL/GenBank/DDBJ whole genome shotgun (WGS) entry which is preliminary data.</text>
</comment>
<dbReference type="RefSeq" id="WP_108976896.1">
    <property type="nucleotide sequence ID" value="NZ_BFBB01000007.1"/>
</dbReference>
<organism evidence="1 2">
    <name type="scientific">Leptospira ryugenii</name>
    <dbReference type="NCBI Taxonomy" id="1917863"/>
    <lineage>
        <taxon>Bacteria</taxon>
        <taxon>Pseudomonadati</taxon>
        <taxon>Spirochaetota</taxon>
        <taxon>Spirochaetia</taxon>
        <taxon>Leptospirales</taxon>
        <taxon>Leptospiraceae</taxon>
        <taxon>Leptospira</taxon>
    </lineage>
</organism>
<dbReference type="CDD" id="cd00586">
    <property type="entry name" value="4HBT"/>
    <property type="match status" value="1"/>
</dbReference>
<dbReference type="InterPro" id="IPR050563">
    <property type="entry name" value="4-hydroxybenzoyl-CoA_TE"/>
</dbReference>
<dbReference type="InterPro" id="IPR029069">
    <property type="entry name" value="HotDog_dom_sf"/>
</dbReference>
<sequence length="132" mass="15531">MISAPIQIRFNDMDPMRRVNNASYSSYLEIARLRFCKQYLQIENLEDIPFVLARVEMDLIASVVPGDEIEARIWVSKIGNTSWEFAYSIWNESKKIEHVRAKTTQVYFDYREGAKRTIPSDFRKILEAEMES</sequence>
<accession>A0A2P2E1T9</accession>
<proteinExistence type="predicted"/>
<protein>
    <submittedName>
        <fullName evidence="1">Thioesterase</fullName>
    </submittedName>
</protein>